<accession>A0A0U2L3B1</accession>
<dbReference type="InterPro" id="IPR007842">
    <property type="entry name" value="HEPN_dom"/>
</dbReference>
<protein>
    <recommendedName>
        <fullName evidence="2">HEPN domain-containing protein</fullName>
    </recommendedName>
</protein>
<comment type="similarity">
    <text evidence="1">Belongs to the UPF0332 family.</text>
</comment>
<keyword evidence="4" id="KW-1185">Reference proteome</keyword>
<dbReference type="Pfam" id="PF05168">
    <property type="entry name" value="HEPN"/>
    <property type="match status" value="1"/>
</dbReference>
<proteinExistence type="inferred from homology"/>
<dbReference type="Gene3D" id="1.20.120.330">
    <property type="entry name" value="Nucleotidyltransferases domain 2"/>
    <property type="match status" value="1"/>
</dbReference>
<evidence type="ECO:0000256" key="1">
    <source>
        <dbReference type="ARBA" id="ARBA00038248"/>
    </source>
</evidence>
<feature type="domain" description="HEPN" evidence="2">
    <location>
        <begin position="2"/>
        <end position="112"/>
    </location>
</feature>
<sequence length="115" mass="13002">MNKANDKLISAKALYDVDQFSTSVSACYYCMFNVAKTLLIKKGFKPKTHTGVISLFGQEYVLNDSFDRKISKYLSSTQSLREAADYDAVDDIDQTIANDCINKAEEFMNEAKKFL</sequence>
<dbReference type="EMBL" id="CP011266">
    <property type="protein sequence ID" value="ALT68046.1"/>
    <property type="molecule type" value="Genomic_DNA"/>
</dbReference>
<evidence type="ECO:0000313" key="3">
    <source>
        <dbReference type="EMBL" id="ALT68046.1"/>
    </source>
</evidence>
<evidence type="ECO:0000259" key="2">
    <source>
        <dbReference type="Pfam" id="PF05168"/>
    </source>
</evidence>
<evidence type="ECO:0000313" key="4">
    <source>
        <dbReference type="Proteomes" id="UP000067738"/>
    </source>
</evidence>
<name>A0A0U2L3B1_9EURY</name>
<reference evidence="3 4" key="1">
    <citation type="submission" date="2015-04" db="EMBL/GenBank/DDBJ databases">
        <title>The complete genome sequence of the rumen methanogen Methanobrevibacter millerae SM9.</title>
        <authorList>
            <person name="Leahy S.C."/>
            <person name="Kelly W.J."/>
            <person name="Pacheco D.M."/>
            <person name="Li D."/>
            <person name="Altermann E."/>
            <person name="Attwood G.T."/>
        </authorList>
    </citation>
    <scope>NUCLEOTIDE SEQUENCE [LARGE SCALE GENOMIC DNA]</scope>
    <source>
        <strain evidence="3 4">SM9</strain>
    </source>
</reference>
<dbReference type="PANTHER" id="PTHR36565">
    <property type="entry name" value="UPF0332 PROTEIN TM_1000"/>
    <property type="match status" value="1"/>
</dbReference>
<dbReference type="PANTHER" id="PTHR36565:SF1">
    <property type="entry name" value="UPF0332 PROTEIN TM_1000"/>
    <property type="match status" value="1"/>
</dbReference>
<dbReference type="InterPro" id="IPR052226">
    <property type="entry name" value="UPF0332_toxin"/>
</dbReference>
<gene>
    <name evidence="3" type="ORF">sm9_0242</name>
</gene>
<organism evidence="3 4">
    <name type="scientific">Methanobrevibacter millerae</name>
    <dbReference type="NCBI Taxonomy" id="230361"/>
    <lineage>
        <taxon>Archaea</taxon>
        <taxon>Methanobacteriati</taxon>
        <taxon>Methanobacteriota</taxon>
        <taxon>Methanomada group</taxon>
        <taxon>Methanobacteria</taxon>
        <taxon>Methanobacteriales</taxon>
        <taxon>Methanobacteriaceae</taxon>
        <taxon>Methanobrevibacter</taxon>
    </lineage>
</organism>
<dbReference type="Proteomes" id="UP000067738">
    <property type="component" value="Chromosome"/>
</dbReference>
<dbReference type="PATRIC" id="fig|230361.4.peg.251"/>
<dbReference type="AlphaFoldDB" id="A0A0U2L3B1"/>
<dbReference type="KEGG" id="mmil:sm9_0242"/>